<feature type="domain" description="J" evidence="3">
    <location>
        <begin position="38"/>
        <end position="104"/>
    </location>
</feature>
<keyword evidence="1" id="KW-0143">Chaperone</keyword>
<protein>
    <submittedName>
        <fullName evidence="4">J domain-containing protein</fullName>
    </submittedName>
</protein>
<keyword evidence="5" id="KW-1185">Reference proteome</keyword>
<reference evidence="4" key="1">
    <citation type="journal article" date="2020" name="Ecol. Evol.">
        <title>Genome structure and content of the rice root-knot nematode (Meloidogyne graminicola).</title>
        <authorList>
            <person name="Phan N.T."/>
            <person name="Danchin E.G.J."/>
            <person name="Klopp C."/>
            <person name="Perfus-Barbeoch L."/>
            <person name="Kozlowski D.K."/>
            <person name="Koutsovoulos G.D."/>
            <person name="Lopez-Roques C."/>
            <person name="Bouchez O."/>
            <person name="Zahm M."/>
            <person name="Besnard G."/>
            <person name="Bellafiore S."/>
        </authorList>
    </citation>
    <scope>NUCLEOTIDE SEQUENCE</scope>
    <source>
        <strain evidence="4">VN-18</strain>
    </source>
</reference>
<name>A0A8S9ZT72_9BILA</name>
<dbReference type="InterPro" id="IPR001623">
    <property type="entry name" value="DnaJ_domain"/>
</dbReference>
<dbReference type="SUPFAM" id="SSF46565">
    <property type="entry name" value="Chaperone J-domain"/>
    <property type="match status" value="1"/>
</dbReference>
<evidence type="ECO:0000313" key="5">
    <source>
        <dbReference type="Proteomes" id="UP000605970"/>
    </source>
</evidence>
<accession>A0A8S9ZT72</accession>
<dbReference type="Proteomes" id="UP000605970">
    <property type="component" value="Unassembled WGS sequence"/>
</dbReference>
<gene>
    <name evidence="4" type="ORF">Mgra_00004170</name>
</gene>
<evidence type="ECO:0000256" key="1">
    <source>
        <dbReference type="ARBA" id="ARBA00023186"/>
    </source>
</evidence>
<dbReference type="EMBL" id="JABEBT010000030">
    <property type="protein sequence ID" value="KAF7636387.1"/>
    <property type="molecule type" value="Genomic_DNA"/>
</dbReference>
<dbReference type="GO" id="GO:0030544">
    <property type="term" value="F:Hsp70 protein binding"/>
    <property type="evidence" value="ECO:0007669"/>
    <property type="project" value="InterPro"/>
</dbReference>
<dbReference type="PANTHER" id="PTHR45168">
    <property type="entry name" value="DNAJ HOMOLOG SUBFAMILY B MEMBER 2"/>
    <property type="match status" value="1"/>
</dbReference>
<comment type="caution">
    <text evidence="4">The sequence shown here is derived from an EMBL/GenBank/DDBJ whole genome shotgun (WGS) entry which is preliminary data.</text>
</comment>
<dbReference type="AlphaFoldDB" id="A0A8S9ZT72"/>
<evidence type="ECO:0000256" key="2">
    <source>
        <dbReference type="SAM" id="MobiDB-lite"/>
    </source>
</evidence>
<sequence>MNNKNNNYNNKFTSNGDEKNKNNGSDNNNWSEKIIADCFYSILGVKKMQMKQKLKKLIDVLRLNGILIKIQKRKNAQNVILKELLKAYEVLSDGKRRAEYDKHGLTKGTSNNNHYYYYQNSNPRRRTTPEFSAHHHFFPNGGFRSPFDVFREFFGDPFGSDPFNSPLFAFGRENSAHSAGMRR</sequence>
<organism evidence="4 5">
    <name type="scientific">Meloidogyne graminicola</name>
    <dbReference type="NCBI Taxonomy" id="189291"/>
    <lineage>
        <taxon>Eukaryota</taxon>
        <taxon>Metazoa</taxon>
        <taxon>Ecdysozoa</taxon>
        <taxon>Nematoda</taxon>
        <taxon>Chromadorea</taxon>
        <taxon>Rhabditida</taxon>
        <taxon>Tylenchina</taxon>
        <taxon>Tylenchomorpha</taxon>
        <taxon>Tylenchoidea</taxon>
        <taxon>Meloidogynidae</taxon>
        <taxon>Meloidogyninae</taxon>
        <taxon>Meloidogyne</taxon>
    </lineage>
</organism>
<evidence type="ECO:0000313" key="4">
    <source>
        <dbReference type="EMBL" id="KAF7636387.1"/>
    </source>
</evidence>
<proteinExistence type="predicted"/>
<dbReference type="PRINTS" id="PR00625">
    <property type="entry name" value="JDOMAIN"/>
</dbReference>
<feature type="compositionally biased region" description="Low complexity" evidence="2">
    <location>
        <begin position="1"/>
        <end position="15"/>
    </location>
</feature>
<dbReference type="PANTHER" id="PTHR45168:SF3">
    <property type="entry name" value="DNAJ HEAT SHOCK PROTEIN FAMILY (HSP40) MEMBER B2"/>
    <property type="match status" value="1"/>
</dbReference>
<feature type="region of interest" description="Disordered" evidence="2">
    <location>
        <begin position="1"/>
        <end position="27"/>
    </location>
</feature>
<dbReference type="InterPro" id="IPR036869">
    <property type="entry name" value="J_dom_sf"/>
</dbReference>
<dbReference type="GO" id="GO:0051082">
    <property type="term" value="F:unfolded protein binding"/>
    <property type="evidence" value="ECO:0007669"/>
    <property type="project" value="InterPro"/>
</dbReference>
<evidence type="ECO:0000259" key="3">
    <source>
        <dbReference type="PROSITE" id="PS50076"/>
    </source>
</evidence>
<dbReference type="OrthoDB" id="10250354at2759"/>
<dbReference type="Gene3D" id="1.10.287.110">
    <property type="entry name" value="DnaJ domain"/>
    <property type="match status" value="1"/>
</dbReference>
<dbReference type="InterPro" id="IPR043183">
    <property type="entry name" value="DNJB2/6-like"/>
</dbReference>
<dbReference type="PROSITE" id="PS50076">
    <property type="entry name" value="DNAJ_2"/>
    <property type="match status" value="1"/>
</dbReference>